<dbReference type="AlphaFoldDB" id="A0A1D7U7E3"/>
<organism evidence="1 2">
    <name type="scientific">Bosea vaviloviae</name>
    <dbReference type="NCBI Taxonomy" id="1526658"/>
    <lineage>
        <taxon>Bacteria</taxon>
        <taxon>Pseudomonadati</taxon>
        <taxon>Pseudomonadota</taxon>
        <taxon>Alphaproteobacteria</taxon>
        <taxon>Hyphomicrobiales</taxon>
        <taxon>Boseaceae</taxon>
        <taxon>Bosea</taxon>
    </lineage>
</organism>
<keyword evidence="2" id="KW-1185">Reference proteome</keyword>
<evidence type="ECO:0000313" key="2">
    <source>
        <dbReference type="Proteomes" id="UP000094969"/>
    </source>
</evidence>
<dbReference type="Proteomes" id="UP000094969">
    <property type="component" value="Chromosome"/>
</dbReference>
<dbReference type="KEGG" id="bvv:BHK69_25085"/>
<protein>
    <submittedName>
        <fullName evidence="1">Uncharacterized protein</fullName>
    </submittedName>
</protein>
<proteinExistence type="predicted"/>
<accession>A0A1D7U7E3</accession>
<gene>
    <name evidence="1" type="ORF">BHK69_25085</name>
</gene>
<reference evidence="1 2" key="1">
    <citation type="journal article" date="2015" name="Antonie Van Leeuwenhoek">
        <title>Bosea vaviloviae sp. nov., a new species of slow-growing rhizobia isolated from nodules of the relict species Vavilovia formosa (Stev.) Fed.</title>
        <authorList>
            <person name="Safronova V.I."/>
            <person name="Kuznetsova I.G."/>
            <person name="Sazanova A.L."/>
            <person name="Kimeklis A.K."/>
            <person name="Belimov A.A."/>
            <person name="Andronov E.E."/>
            <person name="Pinaev A.G."/>
            <person name="Chizhevskaya E.P."/>
            <person name="Pukhaev A.R."/>
            <person name="Popov K.P."/>
            <person name="Willems A."/>
            <person name="Tikhonovich I.A."/>
        </authorList>
    </citation>
    <scope>NUCLEOTIDE SEQUENCE [LARGE SCALE GENOMIC DNA]</scope>
    <source>
        <strain evidence="1 2">Vaf18</strain>
    </source>
</reference>
<evidence type="ECO:0000313" key="1">
    <source>
        <dbReference type="EMBL" id="AOO83285.1"/>
    </source>
</evidence>
<name>A0A1D7U7E3_9HYPH</name>
<dbReference type="RefSeq" id="WP_069692485.1">
    <property type="nucleotide sequence ID" value="NZ_CP017147.1"/>
</dbReference>
<sequence>MTYVMNNTAVLPASEAAAPSSPSFWQRLFAALIESRRRSAARELRARSYLINEAEIVLGGFPQTALSNDAKLPFNR</sequence>
<dbReference type="EMBL" id="CP017147">
    <property type="protein sequence ID" value="AOO83285.1"/>
    <property type="molecule type" value="Genomic_DNA"/>
</dbReference>